<dbReference type="AlphaFoldDB" id="A0A7U2EVW5"/>
<accession>A0A7U2EVW5</accession>
<organism evidence="1 2">
    <name type="scientific">Phaeosphaeria nodorum (strain SN15 / ATCC MYA-4574 / FGSC 10173)</name>
    <name type="common">Glume blotch fungus</name>
    <name type="synonym">Parastagonospora nodorum</name>
    <dbReference type="NCBI Taxonomy" id="321614"/>
    <lineage>
        <taxon>Eukaryota</taxon>
        <taxon>Fungi</taxon>
        <taxon>Dikarya</taxon>
        <taxon>Ascomycota</taxon>
        <taxon>Pezizomycotina</taxon>
        <taxon>Dothideomycetes</taxon>
        <taxon>Pleosporomycetidae</taxon>
        <taxon>Pleosporales</taxon>
        <taxon>Pleosporineae</taxon>
        <taxon>Phaeosphaeriaceae</taxon>
        <taxon>Parastagonospora</taxon>
    </lineage>
</organism>
<proteinExistence type="predicted"/>
<evidence type="ECO:0000313" key="2">
    <source>
        <dbReference type="Proteomes" id="UP000663193"/>
    </source>
</evidence>
<protein>
    <submittedName>
        <fullName evidence="1">Uncharacterized protein</fullName>
    </submittedName>
</protein>
<reference evidence="2" key="1">
    <citation type="journal article" date="2021" name="BMC Genomics">
        <title>Chromosome-level genome assembly and manually-curated proteome of model necrotroph Parastagonospora nodorum Sn15 reveals a genome-wide trove of candidate effector homologs, and redundancy of virulence-related functions within an accessory chromosome.</title>
        <authorList>
            <person name="Bertazzoni S."/>
            <person name="Jones D.A.B."/>
            <person name="Phan H.T."/>
            <person name="Tan K.-C."/>
            <person name="Hane J.K."/>
        </authorList>
    </citation>
    <scope>NUCLEOTIDE SEQUENCE [LARGE SCALE GENOMIC DNA]</scope>
    <source>
        <strain evidence="2">SN15 / ATCC MYA-4574 / FGSC 10173)</strain>
    </source>
</reference>
<gene>
    <name evidence="1" type="ORF">JI435_405160</name>
</gene>
<evidence type="ECO:0000313" key="1">
    <source>
        <dbReference type="EMBL" id="QRC94106.1"/>
    </source>
</evidence>
<dbReference type="Proteomes" id="UP000663193">
    <property type="component" value="Chromosome 4"/>
</dbReference>
<dbReference type="VEuPathDB" id="FungiDB:JI435_405160"/>
<name>A0A7U2EVW5_PHANO</name>
<dbReference type="EMBL" id="CP069026">
    <property type="protein sequence ID" value="QRC94106.1"/>
    <property type="molecule type" value="Genomic_DNA"/>
</dbReference>
<sequence length="70" mass="7648">MCPVMASLSLSNTSCTRHVGNDVREDVVLHFPYGTPNPNMGIVSDTPVPRCESSFLSFHFPAVIGVVQRE</sequence>
<keyword evidence="2" id="KW-1185">Reference proteome</keyword>